<dbReference type="InterPro" id="IPR016024">
    <property type="entry name" value="ARM-type_fold"/>
</dbReference>
<dbReference type="AlphaFoldDB" id="A0A6I9RYW1"/>
<dbReference type="SUPFAM" id="SSF48371">
    <property type="entry name" value="ARM repeat"/>
    <property type="match status" value="1"/>
</dbReference>
<reference evidence="3" key="1">
    <citation type="submission" date="2025-08" db="UniProtKB">
        <authorList>
            <consortium name="RefSeq"/>
        </authorList>
    </citation>
    <scope>IDENTIFICATION</scope>
</reference>
<dbReference type="GeneID" id="105054620"/>
<proteinExistence type="predicted"/>
<dbReference type="Gene3D" id="1.25.10.10">
    <property type="entry name" value="Leucine-rich Repeat Variant"/>
    <property type="match status" value="1"/>
</dbReference>
<dbReference type="InterPro" id="IPR011989">
    <property type="entry name" value="ARM-like"/>
</dbReference>
<evidence type="ECO:0000313" key="3">
    <source>
        <dbReference type="RefSeq" id="XP_010934482.1"/>
    </source>
</evidence>
<dbReference type="PANTHER" id="PTHR34065:SF1">
    <property type="entry name" value="CELL DIVISION CONTROL PROTEIN 14"/>
    <property type="match status" value="1"/>
</dbReference>
<dbReference type="RefSeq" id="XP_010934482.1">
    <property type="nucleotide sequence ID" value="XM_010936180.3"/>
</dbReference>
<dbReference type="Proteomes" id="UP000504607">
    <property type="component" value="Chromosome 12"/>
</dbReference>
<dbReference type="InParanoid" id="A0A6I9RYW1"/>
<dbReference type="KEGG" id="egu:105054620"/>
<dbReference type="FunCoup" id="A0A6I9RYW1">
    <property type="interactions" value="2142"/>
</dbReference>
<feature type="compositionally biased region" description="Basic and acidic residues" evidence="1">
    <location>
        <begin position="1"/>
        <end position="15"/>
    </location>
</feature>
<protein>
    <submittedName>
        <fullName evidence="3">Uncharacterized protein LOC105054620 isoform X1</fullName>
    </submittedName>
</protein>
<organism evidence="2 3">
    <name type="scientific">Elaeis guineensis var. tenera</name>
    <name type="common">Oil palm</name>
    <dbReference type="NCBI Taxonomy" id="51953"/>
    <lineage>
        <taxon>Eukaryota</taxon>
        <taxon>Viridiplantae</taxon>
        <taxon>Streptophyta</taxon>
        <taxon>Embryophyta</taxon>
        <taxon>Tracheophyta</taxon>
        <taxon>Spermatophyta</taxon>
        <taxon>Magnoliopsida</taxon>
        <taxon>Liliopsida</taxon>
        <taxon>Arecaceae</taxon>
        <taxon>Arecoideae</taxon>
        <taxon>Cocoseae</taxon>
        <taxon>Elaeidinae</taxon>
        <taxon>Elaeis</taxon>
    </lineage>
</organism>
<evidence type="ECO:0000256" key="1">
    <source>
        <dbReference type="SAM" id="MobiDB-lite"/>
    </source>
</evidence>
<dbReference type="OrthoDB" id="5357220at2759"/>
<keyword evidence="2" id="KW-1185">Reference proteome</keyword>
<sequence>MNLKKETVGRGRDEASGSGLPPPSPPPGDGQVGELVASLNRRRMYREVTLALRSGLRDAMADFSFLRIRGLRNLLKFLRSVGDSDASIRLFRHSQTFPELQVIPVLFQNTLRQSKDNPVVTLDHIFGVEPMKIIGPATDSEVALALRVLEGCCLLHSGSASLAYKHKAIKVLINILSTRGVLEQEACLDALLALMLDCSSNQMVFEECRGIEKVTELIKDEQGGENIRLKCGEFLLILIGHVNGMENSPLANIHDDVRRLLGEKCASLIWAASQFGSTLDPEQRQTALHIQARRVIESLELF</sequence>
<dbReference type="PANTHER" id="PTHR34065">
    <property type="entry name" value="CELL DIVISION CONTROL PROTEIN 14"/>
    <property type="match status" value="1"/>
</dbReference>
<dbReference type="InterPro" id="IPR012535">
    <property type="entry name" value="Cell_div_Cdc14"/>
</dbReference>
<gene>
    <name evidence="3" type="primary">LOC105054620</name>
</gene>
<dbReference type="Pfam" id="PF08045">
    <property type="entry name" value="CDC14"/>
    <property type="match status" value="1"/>
</dbReference>
<feature type="region of interest" description="Disordered" evidence="1">
    <location>
        <begin position="1"/>
        <end position="32"/>
    </location>
</feature>
<name>A0A6I9RYW1_ELAGV</name>
<evidence type="ECO:0000313" key="2">
    <source>
        <dbReference type="Proteomes" id="UP000504607"/>
    </source>
</evidence>
<accession>A0A6I9RYW1</accession>